<keyword evidence="1" id="KW-0472">Membrane</keyword>
<keyword evidence="1" id="KW-0812">Transmembrane</keyword>
<dbReference type="EMBL" id="MCGN01000007">
    <property type="protein sequence ID" value="ORY94716.1"/>
    <property type="molecule type" value="Genomic_DNA"/>
</dbReference>
<name>A0A1X2H826_SYNRA</name>
<keyword evidence="3" id="KW-1185">Reference proteome</keyword>
<dbReference type="AlphaFoldDB" id="A0A1X2H826"/>
<feature type="transmembrane region" description="Helical" evidence="1">
    <location>
        <begin position="57"/>
        <end position="80"/>
    </location>
</feature>
<reference evidence="2 3" key="1">
    <citation type="submission" date="2016-07" db="EMBL/GenBank/DDBJ databases">
        <title>Pervasive Adenine N6-methylation of Active Genes in Fungi.</title>
        <authorList>
            <consortium name="DOE Joint Genome Institute"/>
            <person name="Mondo S.J."/>
            <person name="Dannebaum R.O."/>
            <person name="Kuo R.C."/>
            <person name="Labutti K."/>
            <person name="Haridas S."/>
            <person name="Kuo A."/>
            <person name="Salamov A."/>
            <person name="Ahrendt S.R."/>
            <person name="Lipzen A."/>
            <person name="Sullivan W."/>
            <person name="Andreopoulos W.B."/>
            <person name="Clum A."/>
            <person name="Lindquist E."/>
            <person name="Daum C."/>
            <person name="Ramamoorthy G.K."/>
            <person name="Gryganskyi A."/>
            <person name="Culley D."/>
            <person name="Magnuson J.K."/>
            <person name="James T.Y."/>
            <person name="O'Malley M.A."/>
            <person name="Stajich J.E."/>
            <person name="Spatafora J.W."/>
            <person name="Visel A."/>
            <person name="Grigoriev I.V."/>
        </authorList>
    </citation>
    <scope>NUCLEOTIDE SEQUENCE [LARGE SCALE GENOMIC DNA]</scope>
    <source>
        <strain evidence="2 3">NRRL 2496</strain>
    </source>
</reference>
<protein>
    <submittedName>
        <fullName evidence="2">Uncharacterized protein</fullName>
    </submittedName>
</protein>
<evidence type="ECO:0000256" key="1">
    <source>
        <dbReference type="SAM" id="Phobius"/>
    </source>
</evidence>
<dbReference type="Proteomes" id="UP000242180">
    <property type="component" value="Unassembled WGS sequence"/>
</dbReference>
<evidence type="ECO:0000313" key="2">
    <source>
        <dbReference type="EMBL" id="ORY94716.1"/>
    </source>
</evidence>
<proteinExistence type="predicted"/>
<accession>A0A1X2H826</accession>
<keyword evidence="1" id="KW-1133">Transmembrane helix</keyword>
<gene>
    <name evidence="2" type="ORF">BCR43DRAFT_330685</name>
</gene>
<comment type="caution">
    <text evidence="2">The sequence shown here is derived from an EMBL/GenBank/DDBJ whole genome shotgun (WGS) entry which is preliminary data.</text>
</comment>
<dbReference type="InParanoid" id="A0A1X2H826"/>
<evidence type="ECO:0000313" key="3">
    <source>
        <dbReference type="Proteomes" id="UP000242180"/>
    </source>
</evidence>
<organism evidence="2 3">
    <name type="scientific">Syncephalastrum racemosum</name>
    <name type="common">Filamentous fungus</name>
    <dbReference type="NCBI Taxonomy" id="13706"/>
    <lineage>
        <taxon>Eukaryota</taxon>
        <taxon>Fungi</taxon>
        <taxon>Fungi incertae sedis</taxon>
        <taxon>Mucoromycota</taxon>
        <taxon>Mucoromycotina</taxon>
        <taxon>Mucoromycetes</taxon>
        <taxon>Mucorales</taxon>
        <taxon>Syncephalastraceae</taxon>
        <taxon>Syncephalastrum</taxon>
    </lineage>
</organism>
<sequence length="114" mass="12610">MGKSMYYREAWVGQDMLGGLILIAAALINVAIATATFDESPILSRHLGEVTFFVVEVTVHFAATLVRAPSTVASVNFILLRKDVKKCRVLDERVMNTATSQLLGECHVLRMWNA</sequence>